<protein>
    <submittedName>
        <fullName evidence="10">Uncharacterized protein</fullName>
    </submittedName>
</protein>
<dbReference type="PROSITE" id="PS51204">
    <property type="entry name" value="HSA"/>
    <property type="match status" value="1"/>
</dbReference>
<dbReference type="PANTHER" id="PTHR10799">
    <property type="entry name" value="SNF2/RAD54 HELICASE FAMILY"/>
    <property type="match status" value="1"/>
</dbReference>
<evidence type="ECO:0000256" key="1">
    <source>
        <dbReference type="ARBA" id="ARBA00004123"/>
    </source>
</evidence>
<reference evidence="10" key="1">
    <citation type="submission" date="2022-11" db="UniProtKB">
        <authorList>
            <consortium name="WormBaseParasite"/>
        </authorList>
    </citation>
    <scope>IDENTIFICATION</scope>
</reference>
<evidence type="ECO:0000313" key="10">
    <source>
        <dbReference type="WBParaSite" id="jg9445"/>
    </source>
</evidence>
<dbReference type="Pfam" id="PF07533">
    <property type="entry name" value="BRK"/>
    <property type="match status" value="1"/>
</dbReference>
<dbReference type="Pfam" id="PF00176">
    <property type="entry name" value="SNF2-rel_dom"/>
    <property type="match status" value="1"/>
</dbReference>
<evidence type="ECO:0000313" key="9">
    <source>
        <dbReference type="Proteomes" id="UP000887574"/>
    </source>
</evidence>
<evidence type="ECO:0000256" key="6">
    <source>
        <dbReference type="SAM" id="MobiDB-lite"/>
    </source>
</evidence>
<proteinExistence type="predicted"/>
<feature type="coiled-coil region" evidence="5">
    <location>
        <begin position="324"/>
        <end position="362"/>
    </location>
</feature>
<feature type="domain" description="HSA" evidence="7">
    <location>
        <begin position="274"/>
        <end position="346"/>
    </location>
</feature>
<comment type="subcellular location">
    <subcellularLocation>
        <location evidence="1">Nucleus</location>
    </subcellularLocation>
</comment>
<evidence type="ECO:0000256" key="4">
    <source>
        <dbReference type="ARBA" id="ARBA00023242"/>
    </source>
</evidence>
<dbReference type="InterPro" id="IPR014978">
    <property type="entry name" value="Gln-Leu-Gln_QLQ"/>
</dbReference>
<keyword evidence="4" id="KW-0539">Nucleus</keyword>
<dbReference type="SMART" id="SM00573">
    <property type="entry name" value="HSA"/>
    <property type="match status" value="1"/>
</dbReference>
<feature type="region of interest" description="Disordered" evidence="6">
    <location>
        <begin position="1"/>
        <end position="26"/>
    </location>
</feature>
<dbReference type="GO" id="GO:0005524">
    <property type="term" value="F:ATP binding"/>
    <property type="evidence" value="ECO:0007669"/>
    <property type="project" value="InterPro"/>
</dbReference>
<keyword evidence="5" id="KW-0175">Coiled coil</keyword>
<evidence type="ECO:0000259" key="8">
    <source>
        <dbReference type="PROSITE" id="PS51666"/>
    </source>
</evidence>
<feature type="coiled-coil region" evidence="5">
    <location>
        <begin position="269"/>
        <end position="296"/>
    </location>
</feature>
<dbReference type="Gene3D" id="3.40.5.120">
    <property type="match status" value="1"/>
</dbReference>
<dbReference type="Proteomes" id="UP000887574">
    <property type="component" value="Unplaced"/>
</dbReference>
<dbReference type="InterPro" id="IPR027417">
    <property type="entry name" value="P-loop_NTPase"/>
</dbReference>
<dbReference type="Gene3D" id="1.20.5.170">
    <property type="match status" value="1"/>
</dbReference>
<dbReference type="AlphaFoldDB" id="A0A915ETT0"/>
<dbReference type="Gene3D" id="3.40.50.10810">
    <property type="entry name" value="Tandem AAA-ATPase domain"/>
    <property type="match status" value="1"/>
</dbReference>
<dbReference type="SMART" id="SM00951">
    <property type="entry name" value="QLQ"/>
    <property type="match status" value="1"/>
</dbReference>
<dbReference type="SUPFAM" id="SSF160481">
    <property type="entry name" value="BRK domain-like"/>
    <property type="match status" value="1"/>
</dbReference>
<dbReference type="InterPro" id="IPR000330">
    <property type="entry name" value="SNF2_N"/>
</dbReference>
<evidence type="ECO:0000256" key="2">
    <source>
        <dbReference type="ARBA" id="ARBA00023015"/>
    </source>
</evidence>
<feature type="domain" description="QLQ" evidence="8">
    <location>
        <begin position="89"/>
        <end position="124"/>
    </location>
</feature>
<sequence>MEQPASELYADGDKRANNDNHTAAIPHPINNQELYIARIDNTMAAIEEQNLTSDPRYNQLNVLRSRLTDGSYQENGQSTTESLEEKPKVLSEGQLNQLKAQISAYKMLARNEPVPKALLNQANNRKADSLLPPPYVYPVELENGEKLPYDLTRVLLIHQQRATTRSTSLPTPLGIDPHTILKERENRIQNRIGLRIQELNEVPLNIPQNLRIKAEIELRALRLLNFQTQVRNEVLGYLKRDTTLETALNPYAYRRTKRHTLREARITEKLEKQQKMEQERRRRQKHQEMLQAIVQAGRDFKEFHRNVQVKQSKVRKAVATYHANSEKERKKDELKNEKMRMVKLMEEDEEGYRQLLDEKKDKRLVYLLQQTDEYVESLTGLVKQHQATEKKRKNDEKKEAKYALKQQTEGAELHMIVRNCATGEILTGDDVPNMEEIEDWIEKNPGFEIISRDAISDSENEEEKAEPEPKKPVVEEVKDDEFEGLDEEQRNKKIIEKARNEEDEYDQKTKSQMESYYATAHKIKEKVVKQHSSLGAADENLKLKPYQIKGLEWMVSLYNNNLNGILADEMGLGKTIQTVALITYLMEVKKVNGPYLVIVPSQPFQTGPLSWTNGHPMWSRSSTKG</sequence>
<dbReference type="SUPFAM" id="SSF52540">
    <property type="entry name" value="P-loop containing nucleoside triphosphate hydrolases"/>
    <property type="match status" value="1"/>
</dbReference>
<keyword evidence="2" id="KW-0805">Transcription regulation</keyword>
<dbReference type="InterPro" id="IPR006576">
    <property type="entry name" value="BRK_domain"/>
</dbReference>
<name>A0A915ETT0_9BILA</name>
<dbReference type="GO" id="GO:0005634">
    <property type="term" value="C:nucleus"/>
    <property type="evidence" value="ECO:0007669"/>
    <property type="project" value="UniProtKB-SubCell"/>
</dbReference>
<keyword evidence="3" id="KW-0804">Transcription</keyword>
<dbReference type="InterPro" id="IPR038718">
    <property type="entry name" value="SNF2-like_sf"/>
</dbReference>
<dbReference type="PROSITE" id="PS51666">
    <property type="entry name" value="QLQ"/>
    <property type="match status" value="1"/>
</dbReference>
<dbReference type="GO" id="GO:0006355">
    <property type="term" value="P:regulation of DNA-templated transcription"/>
    <property type="evidence" value="ECO:0007669"/>
    <property type="project" value="InterPro"/>
</dbReference>
<evidence type="ECO:0000256" key="5">
    <source>
        <dbReference type="SAM" id="Coils"/>
    </source>
</evidence>
<dbReference type="Pfam" id="PF07529">
    <property type="entry name" value="HSA"/>
    <property type="match status" value="1"/>
</dbReference>
<dbReference type="WBParaSite" id="jg9445">
    <property type="protein sequence ID" value="jg9445"/>
    <property type="gene ID" value="jg9445"/>
</dbReference>
<keyword evidence="9" id="KW-1185">Reference proteome</keyword>
<dbReference type="InterPro" id="IPR037259">
    <property type="entry name" value="BRK_sf"/>
</dbReference>
<evidence type="ECO:0000259" key="7">
    <source>
        <dbReference type="PROSITE" id="PS51204"/>
    </source>
</evidence>
<dbReference type="FunFam" id="1.20.5.170:FF:000008">
    <property type="entry name" value="probable global transcription activator SNF2L2 isoform X1"/>
    <property type="match status" value="1"/>
</dbReference>
<dbReference type="Pfam" id="PF08880">
    <property type="entry name" value="QLQ"/>
    <property type="match status" value="1"/>
</dbReference>
<organism evidence="9 10">
    <name type="scientific">Ditylenchus dipsaci</name>
    <dbReference type="NCBI Taxonomy" id="166011"/>
    <lineage>
        <taxon>Eukaryota</taxon>
        <taxon>Metazoa</taxon>
        <taxon>Ecdysozoa</taxon>
        <taxon>Nematoda</taxon>
        <taxon>Chromadorea</taxon>
        <taxon>Rhabditida</taxon>
        <taxon>Tylenchina</taxon>
        <taxon>Tylenchomorpha</taxon>
        <taxon>Sphaerularioidea</taxon>
        <taxon>Anguinidae</taxon>
        <taxon>Anguininae</taxon>
        <taxon>Ditylenchus</taxon>
    </lineage>
</organism>
<dbReference type="SMART" id="SM00592">
    <property type="entry name" value="BRK"/>
    <property type="match status" value="1"/>
</dbReference>
<evidence type="ECO:0000256" key="3">
    <source>
        <dbReference type="ARBA" id="ARBA00023163"/>
    </source>
</evidence>
<dbReference type="InterPro" id="IPR014012">
    <property type="entry name" value="HSA_dom"/>
</dbReference>
<accession>A0A915ETT0</accession>